<dbReference type="Proteomes" id="UP001171945">
    <property type="component" value="Unassembled WGS sequence"/>
</dbReference>
<evidence type="ECO:0000313" key="1">
    <source>
        <dbReference type="EMBL" id="MDM8563152.1"/>
    </source>
</evidence>
<comment type="caution">
    <text evidence="1">The sequence shown here is derived from an EMBL/GenBank/DDBJ whole genome shotgun (WGS) entry which is preliminary data.</text>
</comment>
<reference evidence="1" key="1">
    <citation type="submission" date="2023-06" db="EMBL/GenBank/DDBJ databases">
        <title>Uncultivated large filamentous bacteria from sulfidic sediments reveal new species and different genomic features in energy metabolism and defense.</title>
        <authorList>
            <person name="Fonseca A."/>
        </authorList>
    </citation>
    <scope>NUCLEOTIDE SEQUENCE</scope>
    <source>
        <strain evidence="1">HSG4</strain>
    </source>
</reference>
<feature type="non-terminal residue" evidence="1">
    <location>
        <position position="1"/>
    </location>
</feature>
<evidence type="ECO:0000313" key="2">
    <source>
        <dbReference type="Proteomes" id="UP001171945"/>
    </source>
</evidence>
<keyword evidence="2" id="KW-1185">Reference proteome</keyword>
<gene>
    <name evidence="1" type="ORF">QUF54_07350</name>
</gene>
<sequence length="128" mass="14850">ELLRQSSIYPFTEGDQAFIKEMAGGHPYFLREAAFALEESYEDKDKEPLKTAKENFYNRIKGTLNDTLQSWTPETCHAFIAVVQKDEDISRFKMELEELEKLGFVIQDKESGGWRVRAQVFSDFVAEE</sequence>
<accession>A0ABT7VU90</accession>
<proteinExistence type="predicted"/>
<name>A0ABT7VU90_9GAMM</name>
<dbReference type="EMBL" id="JAUCGM010000476">
    <property type="protein sequence ID" value="MDM8563152.1"/>
    <property type="molecule type" value="Genomic_DNA"/>
</dbReference>
<protein>
    <submittedName>
        <fullName evidence="1">Uncharacterized protein</fullName>
    </submittedName>
</protein>
<organism evidence="1 2">
    <name type="scientific">Candidatus Marithioploca araucensis</name>
    <dbReference type="NCBI Taxonomy" id="70273"/>
    <lineage>
        <taxon>Bacteria</taxon>
        <taxon>Pseudomonadati</taxon>
        <taxon>Pseudomonadota</taxon>
        <taxon>Gammaproteobacteria</taxon>
        <taxon>Thiotrichales</taxon>
        <taxon>Thiotrichaceae</taxon>
        <taxon>Candidatus Marithioploca</taxon>
    </lineage>
</organism>